<feature type="compositionally biased region" description="Basic and acidic residues" evidence="1">
    <location>
        <begin position="1"/>
        <end position="11"/>
    </location>
</feature>
<organism evidence="2 3">
    <name type="scientific">Rotaria sordida</name>
    <dbReference type="NCBI Taxonomy" id="392033"/>
    <lineage>
        <taxon>Eukaryota</taxon>
        <taxon>Metazoa</taxon>
        <taxon>Spiralia</taxon>
        <taxon>Gnathifera</taxon>
        <taxon>Rotifera</taxon>
        <taxon>Eurotatoria</taxon>
        <taxon>Bdelloidea</taxon>
        <taxon>Philodinida</taxon>
        <taxon>Philodinidae</taxon>
        <taxon>Rotaria</taxon>
    </lineage>
</organism>
<feature type="compositionally biased region" description="Basic and acidic residues" evidence="1">
    <location>
        <begin position="39"/>
        <end position="49"/>
    </location>
</feature>
<feature type="region of interest" description="Disordered" evidence="1">
    <location>
        <begin position="1"/>
        <end position="60"/>
    </location>
</feature>
<evidence type="ECO:0000313" key="2">
    <source>
        <dbReference type="EMBL" id="CAF1388017.1"/>
    </source>
</evidence>
<gene>
    <name evidence="2" type="ORF">ZHD862_LOCUS32472</name>
</gene>
<dbReference type="EMBL" id="CAJNOT010003513">
    <property type="protein sequence ID" value="CAF1388017.1"/>
    <property type="molecule type" value="Genomic_DNA"/>
</dbReference>
<name>A0A815JX86_9BILA</name>
<evidence type="ECO:0000313" key="3">
    <source>
        <dbReference type="Proteomes" id="UP000663864"/>
    </source>
</evidence>
<accession>A0A815JX86</accession>
<dbReference type="AlphaFoldDB" id="A0A815JX86"/>
<dbReference type="Proteomes" id="UP000663864">
    <property type="component" value="Unassembled WGS sequence"/>
</dbReference>
<evidence type="ECO:0000256" key="1">
    <source>
        <dbReference type="SAM" id="MobiDB-lite"/>
    </source>
</evidence>
<proteinExistence type="predicted"/>
<comment type="caution">
    <text evidence="2">The sequence shown here is derived from an EMBL/GenBank/DDBJ whole genome shotgun (WGS) entry which is preliminary data.</text>
</comment>
<sequence>MCRRLQEHGEPEPLQPIPDEGLRRSARIAANTRIFGPKRYSDSSDDRNGDTTVTTSEKHACSEIKSAVHRHIKEEEHDIDWKNWSVIINESISMMQASYPENNELGQYNIMTREMISKRQHENNENTVGTLPTTKILKKNS</sequence>
<reference evidence="2" key="1">
    <citation type="submission" date="2021-02" db="EMBL/GenBank/DDBJ databases">
        <authorList>
            <person name="Nowell W R."/>
        </authorList>
    </citation>
    <scope>NUCLEOTIDE SEQUENCE</scope>
</reference>
<protein>
    <submittedName>
        <fullName evidence="2">Uncharacterized protein</fullName>
    </submittedName>
</protein>